<dbReference type="Proteomes" id="UP000052230">
    <property type="component" value="Unassembled WGS sequence"/>
</dbReference>
<evidence type="ECO:0000313" key="2">
    <source>
        <dbReference type="EMBL" id="CEG18388.1"/>
    </source>
</evidence>
<name>A0A0U5FKQ0_XANCI</name>
<gene>
    <name evidence="2" type="ORF">XAC3562_840040</name>
</gene>
<evidence type="ECO:0000256" key="1">
    <source>
        <dbReference type="SAM" id="MobiDB-lite"/>
    </source>
</evidence>
<keyword evidence="3" id="KW-1185">Reference proteome</keyword>
<dbReference type="EMBL" id="CCXZ01000182">
    <property type="protein sequence ID" value="CEG18388.1"/>
    <property type="molecule type" value="Genomic_DNA"/>
</dbReference>
<reference evidence="2 3" key="1">
    <citation type="submission" date="2014-09" db="EMBL/GenBank/DDBJ databases">
        <authorList>
            <person name="Regsiter A."/>
        </authorList>
    </citation>
    <scope>NUCLEOTIDE SEQUENCE [LARGE SCALE GENOMIC DNA]</scope>
</reference>
<evidence type="ECO:0000313" key="3">
    <source>
        <dbReference type="Proteomes" id="UP000052230"/>
    </source>
</evidence>
<sequence length="49" mass="5195">MSIKALRLPPRRYDRCPQSAGTGGHRALGAVLSLLAVVRHGLPATFADP</sequence>
<comment type="caution">
    <text evidence="2">The sequence shown here is derived from an EMBL/GenBank/DDBJ whole genome shotgun (WGS) entry which is preliminary data.</text>
</comment>
<proteinExistence type="predicted"/>
<accession>A0A0U5FKQ0</accession>
<organism evidence="2 3">
    <name type="scientific">Xanthomonas citri pv. citri</name>
    <dbReference type="NCBI Taxonomy" id="611301"/>
    <lineage>
        <taxon>Bacteria</taxon>
        <taxon>Pseudomonadati</taxon>
        <taxon>Pseudomonadota</taxon>
        <taxon>Gammaproteobacteria</taxon>
        <taxon>Lysobacterales</taxon>
        <taxon>Lysobacteraceae</taxon>
        <taxon>Xanthomonas</taxon>
    </lineage>
</organism>
<protein>
    <submittedName>
        <fullName evidence="2">Uncharacterized protein</fullName>
    </submittedName>
</protein>
<feature type="region of interest" description="Disordered" evidence="1">
    <location>
        <begin position="1"/>
        <end position="22"/>
    </location>
</feature>
<dbReference type="AlphaFoldDB" id="A0A0U5FKQ0"/>